<dbReference type="Proteomes" id="UP000198670">
    <property type="component" value="Unassembled WGS sequence"/>
</dbReference>
<dbReference type="PANTHER" id="PTHR37302:SF3">
    <property type="entry name" value="DAMAGE-INDUCIBLE PROTEIN DINB"/>
    <property type="match status" value="1"/>
</dbReference>
<dbReference type="AlphaFoldDB" id="A0A1I3NGY2"/>
<dbReference type="OrthoDB" id="9811413at2"/>
<dbReference type="InterPro" id="IPR007837">
    <property type="entry name" value="DinB"/>
</dbReference>
<dbReference type="RefSeq" id="WP_090628215.1">
    <property type="nucleotide sequence ID" value="NZ_FOQO01000007.1"/>
</dbReference>
<proteinExistence type="inferred from homology"/>
<feature type="binding site" evidence="3">
    <location>
        <position position="122"/>
    </location>
    <ligand>
        <name>a divalent metal cation</name>
        <dbReference type="ChEBI" id="CHEBI:60240"/>
    </ligand>
</feature>
<evidence type="ECO:0000256" key="2">
    <source>
        <dbReference type="ARBA" id="ARBA00022723"/>
    </source>
</evidence>
<protein>
    <submittedName>
        <fullName evidence="4">Uncharacterized damage-inducible protein DinB (Forms a four-helix bundle)</fullName>
    </submittedName>
</protein>
<dbReference type="EMBL" id="FOQO01000007">
    <property type="protein sequence ID" value="SFJ08230.1"/>
    <property type="molecule type" value="Genomic_DNA"/>
</dbReference>
<gene>
    <name evidence="4" type="ORF">SAMN05444682_107196</name>
</gene>
<keyword evidence="5" id="KW-1185">Reference proteome</keyword>
<dbReference type="SUPFAM" id="SSF109854">
    <property type="entry name" value="DinB/YfiT-like putative metalloenzymes"/>
    <property type="match status" value="1"/>
</dbReference>
<evidence type="ECO:0000256" key="3">
    <source>
        <dbReference type="PIRSR" id="PIRSR607837-1"/>
    </source>
</evidence>
<feature type="binding site" evidence="3">
    <location>
        <position position="40"/>
    </location>
    <ligand>
        <name>a divalent metal cation</name>
        <dbReference type="ChEBI" id="CHEBI:60240"/>
    </ligand>
</feature>
<keyword evidence="2 3" id="KW-0479">Metal-binding</keyword>
<sequence length="152" mass="17740">MKTFFEELFTYSHHCNQQLATVLSEQSEKIDVKSMALFSHMLNAHQIWNNRILGQPMGCTVWESRPSDTFVAIDRHNYEQTLTLLDRSGLTDNITYKTSDGRPFHNTVGNILFHVVNHSTYHRGQLALLFRQNGMEPLVTDYIFYKRSMPEQ</sequence>
<evidence type="ECO:0000256" key="1">
    <source>
        <dbReference type="ARBA" id="ARBA00008635"/>
    </source>
</evidence>
<name>A0A1I3NGY2_9SPHI</name>
<feature type="binding site" evidence="3">
    <location>
        <position position="118"/>
    </location>
    <ligand>
        <name>a divalent metal cation</name>
        <dbReference type="ChEBI" id="CHEBI:60240"/>
    </ligand>
</feature>
<dbReference type="Gene3D" id="1.20.120.450">
    <property type="entry name" value="dinb family like domain"/>
    <property type="match status" value="1"/>
</dbReference>
<evidence type="ECO:0000313" key="5">
    <source>
        <dbReference type="Proteomes" id="UP000198670"/>
    </source>
</evidence>
<organism evidence="4 5">
    <name type="scientific">Parapedobacter indicus</name>
    <dbReference type="NCBI Taxonomy" id="1477437"/>
    <lineage>
        <taxon>Bacteria</taxon>
        <taxon>Pseudomonadati</taxon>
        <taxon>Bacteroidota</taxon>
        <taxon>Sphingobacteriia</taxon>
        <taxon>Sphingobacteriales</taxon>
        <taxon>Sphingobacteriaceae</taxon>
        <taxon>Parapedobacter</taxon>
    </lineage>
</organism>
<dbReference type="Pfam" id="PF05163">
    <property type="entry name" value="DinB"/>
    <property type="match status" value="1"/>
</dbReference>
<evidence type="ECO:0000313" key="4">
    <source>
        <dbReference type="EMBL" id="SFJ08230.1"/>
    </source>
</evidence>
<dbReference type="GO" id="GO:0046872">
    <property type="term" value="F:metal ion binding"/>
    <property type="evidence" value="ECO:0007669"/>
    <property type="project" value="UniProtKB-KW"/>
</dbReference>
<comment type="similarity">
    <text evidence="1">Belongs to the DinB family.</text>
</comment>
<dbReference type="PANTHER" id="PTHR37302">
    <property type="entry name" value="SLR1116 PROTEIN"/>
    <property type="match status" value="1"/>
</dbReference>
<accession>A0A1I3NGY2</accession>
<dbReference type="STRING" id="1477437.SAMN05444682_107196"/>
<dbReference type="InterPro" id="IPR034660">
    <property type="entry name" value="DinB/YfiT-like"/>
</dbReference>
<reference evidence="4 5" key="1">
    <citation type="submission" date="2016-10" db="EMBL/GenBank/DDBJ databases">
        <authorList>
            <person name="de Groot N.N."/>
        </authorList>
    </citation>
    <scope>NUCLEOTIDE SEQUENCE [LARGE SCALE GENOMIC DNA]</scope>
    <source>
        <strain evidence="4 5">RK1</strain>
    </source>
</reference>